<dbReference type="Proteomes" id="UP001165498">
    <property type="component" value="Unassembled WGS sequence"/>
</dbReference>
<gene>
    <name evidence="2" type="ORF">NM961_04700</name>
</gene>
<comment type="caution">
    <text evidence="2">The sequence shown here is derived from an EMBL/GenBank/DDBJ whole genome shotgun (WGS) entry which is preliminary data.</text>
</comment>
<protein>
    <submittedName>
        <fullName evidence="2">(2Fe-2S)-binding protein</fullName>
    </submittedName>
</protein>
<organism evidence="2 3">
    <name type="scientific">Tahibacter harae</name>
    <dbReference type="NCBI Taxonomy" id="2963937"/>
    <lineage>
        <taxon>Bacteria</taxon>
        <taxon>Pseudomonadati</taxon>
        <taxon>Pseudomonadota</taxon>
        <taxon>Gammaproteobacteria</taxon>
        <taxon>Lysobacterales</taxon>
        <taxon>Rhodanobacteraceae</taxon>
        <taxon>Tahibacter</taxon>
    </lineage>
</organism>
<evidence type="ECO:0000256" key="1">
    <source>
        <dbReference type="ARBA" id="ARBA00023002"/>
    </source>
</evidence>
<sequence>MPPELCVRVDGVEIQVPAECSVAAALRSAGFSSTRHSLDGTPRAACCGMGVCFECRVRIDGVERLGCLVRVREGMEISRDA</sequence>
<proteinExistence type="predicted"/>
<keyword evidence="1" id="KW-0560">Oxidoreductase</keyword>
<accession>A0ABT1QNA2</accession>
<evidence type="ECO:0000313" key="2">
    <source>
        <dbReference type="EMBL" id="MCQ4164003.1"/>
    </source>
</evidence>
<dbReference type="InterPro" id="IPR036010">
    <property type="entry name" value="2Fe-2S_ferredoxin-like_sf"/>
</dbReference>
<evidence type="ECO:0000313" key="3">
    <source>
        <dbReference type="Proteomes" id="UP001165498"/>
    </source>
</evidence>
<dbReference type="SUPFAM" id="SSF54292">
    <property type="entry name" value="2Fe-2S ferredoxin-like"/>
    <property type="match status" value="1"/>
</dbReference>
<dbReference type="Gene3D" id="3.10.20.440">
    <property type="entry name" value="2Fe-2S iron-sulphur cluster binding domain, sarcosine oxidase, alpha subunit, N-terminal domain"/>
    <property type="match status" value="1"/>
</dbReference>
<name>A0ABT1QNA2_9GAMM</name>
<keyword evidence="3" id="KW-1185">Reference proteome</keyword>
<dbReference type="RefSeq" id="WP_255911923.1">
    <property type="nucleotide sequence ID" value="NZ_JANFQO010000003.1"/>
</dbReference>
<reference evidence="2" key="1">
    <citation type="submission" date="2022-07" db="EMBL/GenBank/DDBJ databases">
        <title>Tahibacter sp., a new gammaproteobacterium isolated from the silt sample collected at pig farm.</title>
        <authorList>
            <person name="Chen H."/>
        </authorList>
    </citation>
    <scope>NUCLEOTIDE SEQUENCE</scope>
    <source>
        <strain evidence="2">P2K</strain>
    </source>
</reference>
<dbReference type="Pfam" id="PF13510">
    <property type="entry name" value="Fer2_4"/>
    <property type="match status" value="1"/>
</dbReference>
<dbReference type="InterPro" id="IPR042204">
    <property type="entry name" value="2Fe-2S-bd_N"/>
</dbReference>
<dbReference type="EMBL" id="JANFQO010000003">
    <property type="protein sequence ID" value="MCQ4164003.1"/>
    <property type="molecule type" value="Genomic_DNA"/>
</dbReference>